<keyword evidence="2" id="KW-1185">Reference proteome</keyword>
<dbReference type="OrthoDB" id="2375961at2"/>
<accession>A0A161PL71</accession>
<gene>
    <name evidence="1" type="ORF">AZF04_01865</name>
</gene>
<dbReference type="InterPro" id="IPR021297">
    <property type="entry name" value="YlqD"/>
</dbReference>
<dbReference type="Pfam" id="PF11068">
    <property type="entry name" value="YlqD"/>
    <property type="match status" value="1"/>
</dbReference>
<protein>
    <recommendedName>
        <fullName evidence="3">YlqD protein</fullName>
    </recommendedName>
</protein>
<dbReference type="Gene3D" id="6.10.140.1110">
    <property type="match status" value="1"/>
</dbReference>
<dbReference type="AlphaFoldDB" id="A0A161PL71"/>
<proteinExistence type="predicted"/>
<dbReference type="Proteomes" id="UP000075806">
    <property type="component" value="Unassembled WGS sequence"/>
</dbReference>
<organism evidence="1 2">
    <name type="scientific">Alkalihalobacillus trypoxylicola</name>
    <dbReference type="NCBI Taxonomy" id="519424"/>
    <lineage>
        <taxon>Bacteria</taxon>
        <taxon>Bacillati</taxon>
        <taxon>Bacillota</taxon>
        <taxon>Bacilli</taxon>
        <taxon>Bacillales</taxon>
        <taxon>Bacillaceae</taxon>
        <taxon>Alkalihalobacillus</taxon>
    </lineage>
</organism>
<evidence type="ECO:0008006" key="3">
    <source>
        <dbReference type="Google" id="ProtNLM"/>
    </source>
</evidence>
<comment type="caution">
    <text evidence="1">The sequence shown here is derived from an EMBL/GenBank/DDBJ whole genome shotgun (WGS) entry which is preliminary data.</text>
</comment>
<dbReference type="RefSeq" id="WP_061947326.1">
    <property type="nucleotide sequence ID" value="NZ_LTAO01000001.1"/>
</dbReference>
<dbReference type="STRING" id="519424.AZF04_01865"/>
<sequence>MKFIRKAIVKHILTESKKEELLTDIQEQLFACQKEKKQLEFQQHKALKELGHKHDEHSIRLKYNKEIKKREERIHTLSFREQQIHKLELGSELKVDQVDLVIERNIGEEWFDEKSQLEIIVKDGLLIEYRESRNTHE</sequence>
<evidence type="ECO:0000313" key="2">
    <source>
        <dbReference type="Proteomes" id="UP000075806"/>
    </source>
</evidence>
<evidence type="ECO:0000313" key="1">
    <source>
        <dbReference type="EMBL" id="KYG35106.1"/>
    </source>
</evidence>
<reference evidence="1" key="1">
    <citation type="submission" date="2016-02" db="EMBL/GenBank/DDBJ databases">
        <title>Genome sequence of Bacillus trypoxylicola KCTC 13244(T).</title>
        <authorList>
            <person name="Jeong H."/>
            <person name="Park S.-H."/>
            <person name="Choi S.-K."/>
        </authorList>
    </citation>
    <scope>NUCLEOTIDE SEQUENCE [LARGE SCALE GENOMIC DNA]</scope>
    <source>
        <strain evidence="1">KCTC 13244</strain>
    </source>
</reference>
<dbReference type="EMBL" id="LTAO01000001">
    <property type="protein sequence ID" value="KYG35106.1"/>
    <property type="molecule type" value="Genomic_DNA"/>
</dbReference>
<name>A0A161PL71_9BACI</name>